<sequence>MPEQIRLSLFEMAAPVHLSHGMWTHPRDQRHRIHTVEFWTELGQILEEGTFDLLFLADVLGTYDVFTDGLSTAVKEAFQVPTEDPLIVLGALASATRDLGLAATFSTTYEPPFTFARRLSTLDHLSNGRVAWNIVTSYLANAARNFGLTDQVEHDLRYEIADEYLTVLYRLWQDSWRDDAVVVDRAARVYTDPAKVDYINHVGDHFSVAGPHLSAPSPQRTPVLFQAGSSIRGREFAARHAEVVFVGGGTKEKVRSNIADIRARAVEAGRDPAHLAFLAIAKVIVGRTEQEAWDKANAYDSYRTPREALEQPRRTPELSRYAPTHLIADIIAAKDFGYEMLIRNFEPGQTVADVLALQSRSRGGEFTVVGSPVQVADALERWTTETGVDGFNIKQDVSFDSVRDFVDLVVPVLRDRGLLRDRYTPGETLRERLFGAGQRQPHETHPALAEQLARTAAAVR</sequence>
<dbReference type="RefSeq" id="WP_015882288.1">
    <property type="nucleotide sequence ID" value="NC_012669.1"/>
</dbReference>
<feature type="binding site" evidence="6">
    <location>
        <position position="154"/>
    </location>
    <ligand>
        <name>FMN</name>
        <dbReference type="ChEBI" id="CHEBI:58210"/>
    </ligand>
</feature>
<evidence type="ECO:0000313" key="8">
    <source>
        <dbReference type="EMBL" id="ACQ80048.1"/>
    </source>
</evidence>
<feature type="binding site" evidence="6">
    <location>
        <position position="104"/>
    </location>
    <ligand>
        <name>FMN</name>
        <dbReference type="ChEBI" id="CHEBI:58210"/>
    </ligand>
</feature>
<dbReference type="Proteomes" id="UP000007962">
    <property type="component" value="Chromosome"/>
</dbReference>
<feature type="binding site" evidence="6">
    <location>
        <position position="58"/>
    </location>
    <ligand>
        <name>FMN</name>
        <dbReference type="ChEBI" id="CHEBI:58210"/>
    </ligand>
</feature>
<proteinExistence type="inferred from homology"/>
<dbReference type="Gene3D" id="3.20.20.30">
    <property type="entry name" value="Luciferase-like domain"/>
    <property type="match status" value="1"/>
</dbReference>
<dbReference type="InterPro" id="IPR011251">
    <property type="entry name" value="Luciferase-like_dom"/>
</dbReference>
<dbReference type="PANTHER" id="PTHR30011">
    <property type="entry name" value="ALKANESULFONATE MONOOXYGENASE-RELATED"/>
    <property type="match status" value="1"/>
</dbReference>
<gene>
    <name evidence="8" type="ordered locus">Bcav_1792</name>
</gene>
<dbReference type="GO" id="GO:0004497">
    <property type="term" value="F:monooxygenase activity"/>
    <property type="evidence" value="ECO:0007669"/>
    <property type="project" value="UniProtKB-KW"/>
</dbReference>
<dbReference type="AlphaFoldDB" id="C5C4S0"/>
<dbReference type="KEGG" id="bcv:Bcav_1792"/>
<feature type="domain" description="Luciferase-like" evidence="7">
    <location>
        <begin position="35"/>
        <end position="389"/>
    </location>
</feature>
<feature type="binding site" evidence="6">
    <location>
        <position position="229"/>
    </location>
    <ligand>
        <name>FMN</name>
        <dbReference type="ChEBI" id="CHEBI:58210"/>
    </ligand>
</feature>
<keyword evidence="2 6" id="KW-0288">FMN</keyword>
<keyword evidence="3" id="KW-0560">Oxidoreductase</keyword>
<dbReference type="Pfam" id="PF00296">
    <property type="entry name" value="Bac_luciferase"/>
    <property type="match status" value="1"/>
</dbReference>
<accession>C5C4S0</accession>
<organism evidence="8 9">
    <name type="scientific">Beutenbergia cavernae (strain ATCC BAA-8 / DSM 12333 / CCUG 43141 / JCM 11478 / NBRC 16432 / NCIMB 13614 / HKI 0122)</name>
    <dbReference type="NCBI Taxonomy" id="471853"/>
    <lineage>
        <taxon>Bacteria</taxon>
        <taxon>Bacillati</taxon>
        <taxon>Actinomycetota</taxon>
        <taxon>Actinomycetes</taxon>
        <taxon>Micrococcales</taxon>
        <taxon>Beutenbergiaceae</taxon>
        <taxon>Beutenbergia</taxon>
    </lineage>
</organism>
<evidence type="ECO:0000256" key="6">
    <source>
        <dbReference type="PIRSR" id="PIRSR000337-1"/>
    </source>
</evidence>
<dbReference type="HOGENOM" id="CLU_022256_0_0_11"/>
<dbReference type="EMBL" id="CP001618">
    <property type="protein sequence ID" value="ACQ80048.1"/>
    <property type="molecule type" value="Genomic_DNA"/>
</dbReference>
<evidence type="ECO:0000256" key="3">
    <source>
        <dbReference type="ARBA" id="ARBA00023002"/>
    </source>
</evidence>
<dbReference type="InterPro" id="IPR036661">
    <property type="entry name" value="Luciferase-like_sf"/>
</dbReference>
<keyword evidence="4 8" id="KW-0503">Monooxygenase</keyword>
<protein>
    <submittedName>
        <fullName evidence="8">Monooxygenase</fullName>
    </submittedName>
</protein>
<dbReference type="PANTHER" id="PTHR30011:SF16">
    <property type="entry name" value="C2H2 FINGER DOMAIN TRANSCRIPTION FACTOR (EUROFUNG)-RELATED"/>
    <property type="match status" value="1"/>
</dbReference>
<evidence type="ECO:0000313" key="9">
    <source>
        <dbReference type="Proteomes" id="UP000007962"/>
    </source>
</evidence>
<feature type="binding site" evidence="6">
    <location>
        <position position="158"/>
    </location>
    <ligand>
        <name>FMN</name>
        <dbReference type="ChEBI" id="CHEBI:58210"/>
    </ligand>
</feature>
<evidence type="ECO:0000259" key="7">
    <source>
        <dbReference type="Pfam" id="PF00296"/>
    </source>
</evidence>
<feature type="binding site" evidence="6">
    <location>
        <position position="230"/>
    </location>
    <ligand>
        <name>FMN</name>
        <dbReference type="ChEBI" id="CHEBI:58210"/>
    </ligand>
</feature>
<evidence type="ECO:0000256" key="4">
    <source>
        <dbReference type="ARBA" id="ARBA00023033"/>
    </source>
</evidence>
<evidence type="ECO:0000256" key="2">
    <source>
        <dbReference type="ARBA" id="ARBA00022643"/>
    </source>
</evidence>
<reference evidence="8 9" key="1">
    <citation type="journal article" date="2009" name="Stand. Genomic Sci.">
        <title>Complete genome sequence of Beutenbergia cavernae type strain (HKI 0122).</title>
        <authorList>
            <person name="Land M."/>
            <person name="Pukall R."/>
            <person name="Abt B."/>
            <person name="Goker M."/>
            <person name="Rohde M."/>
            <person name="Glavina Del Rio T."/>
            <person name="Tice H."/>
            <person name="Copeland A."/>
            <person name="Cheng J.F."/>
            <person name="Lucas S."/>
            <person name="Chen F."/>
            <person name="Nolan M."/>
            <person name="Bruce D."/>
            <person name="Goodwin L."/>
            <person name="Pitluck S."/>
            <person name="Ivanova N."/>
            <person name="Mavromatis K."/>
            <person name="Ovchinnikova G."/>
            <person name="Pati A."/>
            <person name="Chen A."/>
            <person name="Palaniappan K."/>
            <person name="Hauser L."/>
            <person name="Chang Y.J."/>
            <person name="Jefferies C.C."/>
            <person name="Saunders E."/>
            <person name="Brettin T."/>
            <person name="Detter J.C."/>
            <person name="Han C."/>
            <person name="Chain P."/>
            <person name="Bristow J."/>
            <person name="Eisen J.A."/>
            <person name="Markowitz V."/>
            <person name="Hugenholtz P."/>
            <person name="Kyrpides N.C."/>
            <person name="Klenk H.P."/>
            <person name="Lapidus A."/>
        </authorList>
    </citation>
    <scope>NUCLEOTIDE SEQUENCE [LARGE SCALE GENOMIC DNA]</scope>
    <source>
        <strain evidence="9">ATCC BAA-8 / DSM 12333 / NBRC 16432</strain>
    </source>
</reference>
<dbReference type="SUPFAM" id="SSF51679">
    <property type="entry name" value="Bacterial luciferase-like"/>
    <property type="match status" value="1"/>
</dbReference>
<name>C5C4S0_BEUC1</name>
<dbReference type="NCBIfam" id="TIGR03860">
    <property type="entry name" value="FMN_nitrolo"/>
    <property type="match status" value="1"/>
</dbReference>
<dbReference type="STRING" id="471853.Bcav_1792"/>
<dbReference type="PIRSF" id="PIRSF000337">
    <property type="entry name" value="NTA_MOA"/>
    <property type="match status" value="1"/>
</dbReference>
<dbReference type="InterPro" id="IPR051260">
    <property type="entry name" value="Diverse_substr_monoxygenases"/>
</dbReference>
<keyword evidence="1 6" id="KW-0285">Flavoprotein</keyword>
<keyword evidence="9" id="KW-1185">Reference proteome</keyword>
<dbReference type="GO" id="GO:0016705">
    <property type="term" value="F:oxidoreductase activity, acting on paired donors, with incorporation or reduction of molecular oxygen"/>
    <property type="evidence" value="ECO:0007669"/>
    <property type="project" value="InterPro"/>
</dbReference>
<dbReference type="eggNOG" id="COG2141">
    <property type="taxonomic scope" value="Bacteria"/>
</dbReference>
<evidence type="ECO:0000256" key="5">
    <source>
        <dbReference type="ARBA" id="ARBA00033748"/>
    </source>
</evidence>
<comment type="similarity">
    <text evidence="5">Belongs to the NtaA/SnaA/DszA monooxygenase family.</text>
</comment>
<dbReference type="InterPro" id="IPR016215">
    <property type="entry name" value="NTA_MOA"/>
</dbReference>
<evidence type="ECO:0000256" key="1">
    <source>
        <dbReference type="ARBA" id="ARBA00022630"/>
    </source>
</evidence>